<reference evidence="13 14" key="1">
    <citation type="submission" date="2020-05" db="EMBL/GenBank/DDBJ databases">
        <title>Genomic Encyclopedia of Type Strains, Phase III (KMG-III): the genomes of soil and plant-associated and newly described type strains.</title>
        <authorList>
            <person name="Whitman W."/>
        </authorList>
    </citation>
    <scope>NUCLEOTIDE SEQUENCE [LARGE SCALE GENOMIC DNA]</scope>
    <source>
        <strain evidence="13 14">KCTC 19046</strain>
    </source>
</reference>
<keyword evidence="7" id="KW-0862">Zinc</keyword>
<keyword evidence="8" id="KW-0186">Copper</keyword>
<keyword evidence="6" id="KW-0378">Hydrolase</keyword>
<comment type="similarity">
    <text evidence="3 12">Belongs to the purine nucleoside phosphorylase YfiH/LACC1 family.</text>
</comment>
<comment type="function">
    <text evidence="2">Purine nucleoside enzyme that catalyzes the phosphorolysis of adenosine and inosine nucleosides, yielding D-ribose 1-phosphate and the respective free bases, adenine and hypoxanthine. Also catalyzes the phosphorolysis of S-methyl-5'-thioadenosine into adenine and S-methyl-5-thio-alpha-D-ribose 1-phosphate. Also has adenosine deaminase activity.</text>
</comment>
<dbReference type="InterPro" id="IPR038371">
    <property type="entry name" value="Cu_polyphenol_OxRdtase_sf"/>
</dbReference>
<sequence length="269" mass="27219">MTSSTTWAQEALLPADLGAGLLRADLGPGVVAGFTTRHGGVSPAPWASLDLGTSTGDEEARVRRNREQVATWVGAPVAFATQVHGEAVLTLGAAERAEWESVAAPLSAGEADGLVTAEAALGLGVLVADCVPVLLADPVARVVGAAHAGRRGLVLGVVDRVVDAMLARGARVGDLRAAVGPAVCGGCYEVPHALREEVSAVVPATWATTDRGTPGLDLPAGVVAQLSARDVPSARVDRCTLTDPDLFSHRRATAAGTVAGRQAGVVVLA</sequence>
<dbReference type="CDD" id="cd16833">
    <property type="entry name" value="YfiH"/>
    <property type="match status" value="1"/>
</dbReference>
<dbReference type="PANTHER" id="PTHR30616:SF2">
    <property type="entry name" value="PURINE NUCLEOSIDE PHOSPHORYLASE LACC1"/>
    <property type="match status" value="1"/>
</dbReference>
<comment type="catalytic activity">
    <reaction evidence="9">
        <text>adenosine + H2O + H(+) = inosine + NH4(+)</text>
        <dbReference type="Rhea" id="RHEA:24408"/>
        <dbReference type="ChEBI" id="CHEBI:15377"/>
        <dbReference type="ChEBI" id="CHEBI:15378"/>
        <dbReference type="ChEBI" id="CHEBI:16335"/>
        <dbReference type="ChEBI" id="CHEBI:17596"/>
        <dbReference type="ChEBI" id="CHEBI:28938"/>
        <dbReference type="EC" id="3.5.4.4"/>
    </reaction>
    <physiologicalReaction direction="left-to-right" evidence="9">
        <dbReference type="Rhea" id="RHEA:24409"/>
    </physiologicalReaction>
</comment>
<dbReference type="NCBIfam" id="TIGR00726">
    <property type="entry name" value="peptidoglycan editing factor PgeF"/>
    <property type="match status" value="1"/>
</dbReference>
<dbReference type="Gene3D" id="3.60.140.10">
    <property type="entry name" value="CNF1/YfiH-like putative cysteine hydrolases"/>
    <property type="match status" value="1"/>
</dbReference>
<protein>
    <recommendedName>
        <fullName evidence="12">Purine nucleoside phosphorylase</fullName>
    </recommendedName>
</protein>
<evidence type="ECO:0000256" key="3">
    <source>
        <dbReference type="ARBA" id="ARBA00007353"/>
    </source>
</evidence>
<dbReference type="RefSeq" id="WP_171783043.1">
    <property type="nucleotide sequence ID" value="NZ_BAAAML010000002.1"/>
</dbReference>
<comment type="catalytic activity">
    <reaction evidence="10">
        <text>adenosine + phosphate = alpha-D-ribose 1-phosphate + adenine</text>
        <dbReference type="Rhea" id="RHEA:27642"/>
        <dbReference type="ChEBI" id="CHEBI:16335"/>
        <dbReference type="ChEBI" id="CHEBI:16708"/>
        <dbReference type="ChEBI" id="CHEBI:43474"/>
        <dbReference type="ChEBI" id="CHEBI:57720"/>
        <dbReference type="EC" id="2.4.2.1"/>
    </reaction>
    <physiologicalReaction direction="left-to-right" evidence="10">
        <dbReference type="Rhea" id="RHEA:27643"/>
    </physiologicalReaction>
</comment>
<evidence type="ECO:0000256" key="12">
    <source>
        <dbReference type="RuleBase" id="RU361274"/>
    </source>
</evidence>
<organism evidence="13 14">
    <name type="scientific">Isoptericola halotolerans</name>
    <dbReference type="NCBI Taxonomy" id="300560"/>
    <lineage>
        <taxon>Bacteria</taxon>
        <taxon>Bacillati</taxon>
        <taxon>Actinomycetota</taxon>
        <taxon>Actinomycetes</taxon>
        <taxon>Micrococcales</taxon>
        <taxon>Promicromonosporaceae</taxon>
        <taxon>Isoptericola</taxon>
    </lineage>
</organism>
<keyword evidence="14" id="KW-1185">Reference proteome</keyword>
<evidence type="ECO:0000256" key="4">
    <source>
        <dbReference type="ARBA" id="ARBA00022679"/>
    </source>
</evidence>
<evidence type="ECO:0000256" key="10">
    <source>
        <dbReference type="ARBA" id="ARBA00048968"/>
    </source>
</evidence>
<name>A0ABX2A252_9MICO</name>
<accession>A0ABX2A252</accession>
<dbReference type="EMBL" id="JABEZU010000001">
    <property type="protein sequence ID" value="NOV96929.1"/>
    <property type="molecule type" value="Genomic_DNA"/>
</dbReference>
<evidence type="ECO:0000256" key="5">
    <source>
        <dbReference type="ARBA" id="ARBA00022723"/>
    </source>
</evidence>
<evidence type="ECO:0000256" key="11">
    <source>
        <dbReference type="ARBA" id="ARBA00049893"/>
    </source>
</evidence>
<comment type="caution">
    <text evidence="13">The sequence shown here is derived from an EMBL/GenBank/DDBJ whole genome shotgun (WGS) entry which is preliminary data.</text>
</comment>
<dbReference type="InterPro" id="IPR011324">
    <property type="entry name" value="Cytotoxic_necrot_fac-like_cat"/>
</dbReference>
<evidence type="ECO:0000313" key="13">
    <source>
        <dbReference type="EMBL" id="NOV96929.1"/>
    </source>
</evidence>
<dbReference type="SUPFAM" id="SSF64438">
    <property type="entry name" value="CNF1/YfiH-like putative cysteine hydrolases"/>
    <property type="match status" value="1"/>
</dbReference>
<dbReference type="PANTHER" id="PTHR30616">
    <property type="entry name" value="UNCHARACTERIZED PROTEIN YFIH"/>
    <property type="match status" value="1"/>
</dbReference>
<evidence type="ECO:0000256" key="7">
    <source>
        <dbReference type="ARBA" id="ARBA00022833"/>
    </source>
</evidence>
<evidence type="ECO:0000256" key="8">
    <source>
        <dbReference type="ARBA" id="ARBA00023008"/>
    </source>
</evidence>
<gene>
    <name evidence="13" type="ORF">HDG69_001482</name>
</gene>
<evidence type="ECO:0000313" key="14">
    <source>
        <dbReference type="Proteomes" id="UP000757540"/>
    </source>
</evidence>
<comment type="catalytic activity">
    <reaction evidence="1">
        <text>inosine + phosphate = alpha-D-ribose 1-phosphate + hypoxanthine</text>
        <dbReference type="Rhea" id="RHEA:27646"/>
        <dbReference type="ChEBI" id="CHEBI:17368"/>
        <dbReference type="ChEBI" id="CHEBI:17596"/>
        <dbReference type="ChEBI" id="CHEBI:43474"/>
        <dbReference type="ChEBI" id="CHEBI:57720"/>
        <dbReference type="EC" id="2.4.2.1"/>
    </reaction>
    <physiologicalReaction direction="left-to-right" evidence="1">
        <dbReference type="Rhea" id="RHEA:27647"/>
    </physiologicalReaction>
</comment>
<dbReference type="Pfam" id="PF02578">
    <property type="entry name" value="Cu-oxidase_4"/>
    <property type="match status" value="1"/>
</dbReference>
<comment type="catalytic activity">
    <reaction evidence="11">
        <text>S-methyl-5'-thioadenosine + phosphate = 5-(methylsulfanyl)-alpha-D-ribose 1-phosphate + adenine</text>
        <dbReference type="Rhea" id="RHEA:11852"/>
        <dbReference type="ChEBI" id="CHEBI:16708"/>
        <dbReference type="ChEBI" id="CHEBI:17509"/>
        <dbReference type="ChEBI" id="CHEBI:43474"/>
        <dbReference type="ChEBI" id="CHEBI:58533"/>
        <dbReference type="EC" id="2.4.2.28"/>
    </reaction>
    <physiologicalReaction direction="left-to-right" evidence="11">
        <dbReference type="Rhea" id="RHEA:11853"/>
    </physiologicalReaction>
</comment>
<keyword evidence="4" id="KW-0808">Transferase</keyword>
<dbReference type="Proteomes" id="UP000757540">
    <property type="component" value="Unassembled WGS sequence"/>
</dbReference>
<evidence type="ECO:0000256" key="2">
    <source>
        <dbReference type="ARBA" id="ARBA00003215"/>
    </source>
</evidence>
<evidence type="ECO:0000256" key="9">
    <source>
        <dbReference type="ARBA" id="ARBA00047989"/>
    </source>
</evidence>
<dbReference type="InterPro" id="IPR003730">
    <property type="entry name" value="Cu_polyphenol_OxRdtase"/>
</dbReference>
<keyword evidence="5" id="KW-0479">Metal-binding</keyword>
<evidence type="ECO:0000256" key="6">
    <source>
        <dbReference type="ARBA" id="ARBA00022801"/>
    </source>
</evidence>
<proteinExistence type="inferred from homology"/>
<evidence type="ECO:0000256" key="1">
    <source>
        <dbReference type="ARBA" id="ARBA00000553"/>
    </source>
</evidence>